<dbReference type="InterPro" id="IPR007160">
    <property type="entry name" value="DUF362"/>
</dbReference>
<dbReference type="PROSITE" id="PS51379">
    <property type="entry name" value="4FE4S_FER_2"/>
    <property type="match status" value="2"/>
</dbReference>
<dbReference type="Gene3D" id="3.30.70.20">
    <property type="match status" value="1"/>
</dbReference>
<dbReference type="InterPro" id="IPR050157">
    <property type="entry name" value="PSI_iron-sulfur_center"/>
</dbReference>
<keyword evidence="1" id="KW-0004">4Fe-4S</keyword>
<evidence type="ECO:0000313" key="7">
    <source>
        <dbReference type="Proteomes" id="UP000736328"/>
    </source>
</evidence>
<dbReference type="Proteomes" id="UP000736328">
    <property type="component" value="Unassembled WGS sequence"/>
</dbReference>
<keyword evidence="4" id="KW-0411">Iron-sulfur</keyword>
<evidence type="ECO:0000256" key="1">
    <source>
        <dbReference type="ARBA" id="ARBA00022485"/>
    </source>
</evidence>
<name>A0A933MHK8_UNCT6</name>
<keyword evidence="3" id="KW-0408">Iron</keyword>
<dbReference type="AlphaFoldDB" id="A0A933MHK8"/>
<proteinExistence type="predicted"/>
<protein>
    <submittedName>
        <fullName evidence="6">DUF362 domain-containing protein</fullName>
    </submittedName>
</protein>
<evidence type="ECO:0000313" key="6">
    <source>
        <dbReference type="EMBL" id="MBI4726167.1"/>
    </source>
</evidence>
<keyword evidence="2" id="KW-0479">Metal-binding</keyword>
<feature type="domain" description="4Fe-4S ferredoxin-type" evidence="5">
    <location>
        <begin position="336"/>
        <end position="363"/>
    </location>
</feature>
<evidence type="ECO:0000256" key="2">
    <source>
        <dbReference type="ARBA" id="ARBA00022723"/>
    </source>
</evidence>
<gene>
    <name evidence="6" type="ORF">HY768_02905</name>
</gene>
<dbReference type="SUPFAM" id="SSF54862">
    <property type="entry name" value="4Fe-4S ferredoxins"/>
    <property type="match status" value="1"/>
</dbReference>
<accession>A0A933MHK8</accession>
<reference evidence="6" key="1">
    <citation type="submission" date="2020-07" db="EMBL/GenBank/DDBJ databases">
        <title>Huge and variable diversity of episymbiotic CPR bacteria and DPANN archaea in groundwater ecosystems.</title>
        <authorList>
            <person name="He C.Y."/>
            <person name="Keren R."/>
            <person name="Whittaker M."/>
            <person name="Farag I.F."/>
            <person name="Doudna J."/>
            <person name="Cate J.H.D."/>
            <person name="Banfield J.F."/>
        </authorList>
    </citation>
    <scope>NUCLEOTIDE SEQUENCE</scope>
    <source>
        <strain evidence="6">NC_groundwater_1520_Pr4_B-0.1um_53_5</strain>
    </source>
</reference>
<dbReference type="InterPro" id="IPR017896">
    <property type="entry name" value="4Fe4S_Fe-S-bd"/>
</dbReference>
<dbReference type="Pfam" id="PF04015">
    <property type="entry name" value="DUF362"/>
    <property type="match status" value="1"/>
</dbReference>
<dbReference type="GO" id="GO:0051539">
    <property type="term" value="F:4 iron, 4 sulfur cluster binding"/>
    <property type="evidence" value="ECO:0007669"/>
    <property type="project" value="UniProtKB-KW"/>
</dbReference>
<evidence type="ECO:0000259" key="5">
    <source>
        <dbReference type="PROSITE" id="PS51379"/>
    </source>
</evidence>
<dbReference type="Pfam" id="PF13237">
    <property type="entry name" value="Fer4_10"/>
    <property type="match status" value="1"/>
</dbReference>
<comment type="caution">
    <text evidence="6">The sequence shown here is derived from an EMBL/GenBank/DDBJ whole genome shotgun (WGS) entry which is preliminary data.</text>
</comment>
<dbReference type="InterPro" id="IPR017900">
    <property type="entry name" value="4Fe4S_Fe_S_CS"/>
</dbReference>
<dbReference type="PROSITE" id="PS00198">
    <property type="entry name" value="4FE4S_FER_1"/>
    <property type="match status" value="2"/>
</dbReference>
<feature type="domain" description="4Fe-4S ferredoxin-type" evidence="5">
    <location>
        <begin position="305"/>
        <end position="334"/>
    </location>
</feature>
<dbReference type="PANTHER" id="PTHR24960">
    <property type="entry name" value="PHOTOSYSTEM I IRON-SULFUR CENTER-RELATED"/>
    <property type="match status" value="1"/>
</dbReference>
<evidence type="ECO:0000256" key="4">
    <source>
        <dbReference type="ARBA" id="ARBA00023014"/>
    </source>
</evidence>
<dbReference type="EMBL" id="JACQXR010000034">
    <property type="protein sequence ID" value="MBI4726167.1"/>
    <property type="molecule type" value="Genomic_DNA"/>
</dbReference>
<organism evidence="6 7">
    <name type="scientific">candidate division TA06 bacterium</name>
    <dbReference type="NCBI Taxonomy" id="2250710"/>
    <lineage>
        <taxon>Bacteria</taxon>
        <taxon>Bacteria division TA06</taxon>
    </lineage>
</organism>
<dbReference type="GO" id="GO:0046872">
    <property type="term" value="F:metal ion binding"/>
    <property type="evidence" value="ECO:0007669"/>
    <property type="project" value="UniProtKB-KW"/>
</dbReference>
<sequence length="371" mass="40294">MPQISLVKCQSYNQPEVDAAVKKAVDFLGGISAFVKPGQKVLLKPNLLSAQPPNQAITTHPAVVEAVIILVKGAGGIPLVGDSPAGAFKSLDEFWSITGMLDVCRRHQVELVSFEKSGVSQKEFNGKKYHIAKPVLDADVVINLPKLKTHSLTLMTGAVKNMYGVIPGLKKSMYHKQAPKPWDFSKLVADIYALARPHLNIVDAVTGLEGFGPSAGKPRQLGMILAGSDGVAVDALAAHLLGKKPLDIPTTKIAYRQNLGEADLKNVEVLGDRYDPLKDFIWPPNWFYSFIPGFLAKYAAKLFWVRPAIDPTMCINCGYCVESCPVSALASVGPVPEFNYKLCINCLCCSEVCPRHAVYQKRSPVAKLLGR</sequence>
<evidence type="ECO:0000256" key="3">
    <source>
        <dbReference type="ARBA" id="ARBA00023004"/>
    </source>
</evidence>